<protein>
    <recommendedName>
        <fullName evidence="1">DUF7041 domain-containing protein</fullName>
    </recommendedName>
</protein>
<dbReference type="STRING" id="7395.A0A1A9UYC9"/>
<accession>A0A1A9UYC9</accession>
<sequence>MSCRCFEAWFIRADRQFASKGVTQNSTKYEFMQTALPYEVIMSVFDHVQNAPTNNMYEELKKPLIERHALGEAFKLDKILADSCMGDRKTSEFCRHLCIAVGSIISTGVLKKLWIRKLPRILSIVLTGSNIKDIKELVTLADDVWEVSC</sequence>
<dbReference type="Pfam" id="PF23055">
    <property type="entry name" value="DUF7041"/>
    <property type="match status" value="1"/>
</dbReference>
<reference evidence="2" key="1">
    <citation type="submission" date="2020-05" db="UniProtKB">
        <authorList>
            <consortium name="EnsemblMetazoa"/>
        </authorList>
    </citation>
    <scope>IDENTIFICATION</scope>
    <source>
        <strain evidence="2">TTRI</strain>
    </source>
</reference>
<organism evidence="2 3">
    <name type="scientific">Glossina austeni</name>
    <name type="common">Savannah tsetse fly</name>
    <dbReference type="NCBI Taxonomy" id="7395"/>
    <lineage>
        <taxon>Eukaryota</taxon>
        <taxon>Metazoa</taxon>
        <taxon>Ecdysozoa</taxon>
        <taxon>Arthropoda</taxon>
        <taxon>Hexapoda</taxon>
        <taxon>Insecta</taxon>
        <taxon>Pterygota</taxon>
        <taxon>Neoptera</taxon>
        <taxon>Endopterygota</taxon>
        <taxon>Diptera</taxon>
        <taxon>Brachycera</taxon>
        <taxon>Muscomorpha</taxon>
        <taxon>Hippoboscoidea</taxon>
        <taxon>Glossinidae</taxon>
        <taxon>Glossina</taxon>
    </lineage>
</organism>
<dbReference type="PANTHER" id="PTHR33327">
    <property type="entry name" value="ENDONUCLEASE"/>
    <property type="match status" value="1"/>
</dbReference>
<evidence type="ECO:0000259" key="1">
    <source>
        <dbReference type="Pfam" id="PF23055"/>
    </source>
</evidence>
<dbReference type="InterPro" id="IPR055469">
    <property type="entry name" value="DUF7041"/>
</dbReference>
<dbReference type="PANTHER" id="PTHR33327:SF3">
    <property type="entry name" value="RNA-DIRECTED DNA POLYMERASE"/>
    <property type="match status" value="1"/>
</dbReference>
<feature type="domain" description="DUF7041" evidence="1">
    <location>
        <begin position="8"/>
        <end position="79"/>
    </location>
</feature>
<evidence type="ECO:0000313" key="2">
    <source>
        <dbReference type="EnsemblMetazoa" id="GAUT019695-PA"/>
    </source>
</evidence>
<keyword evidence="3" id="KW-1185">Reference proteome</keyword>
<name>A0A1A9UYC9_GLOAU</name>
<proteinExistence type="predicted"/>
<evidence type="ECO:0000313" key="3">
    <source>
        <dbReference type="Proteomes" id="UP000078200"/>
    </source>
</evidence>
<dbReference type="AlphaFoldDB" id="A0A1A9UYC9"/>
<dbReference type="EnsemblMetazoa" id="GAUT019695-RA">
    <property type="protein sequence ID" value="GAUT019695-PA"/>
    <property type="gene ID" value="GAUT019695"/>
</dbReference>
<dbReference type="Proteomes" id="UP000078200">
    <property type="component" value="Unassembled WGS sequence"/>
</dbReference>
<dbReference type="VEuPathDB" id="VectorBase:GAUT019695"/>